<accession>A0A644WU08</accession>
<gene>
    <name evidence="1" type="ORF">SDC9_53722</name>
</gene>
<dbReference type="SUPFAM" id="SSF49265">
    <property type="entry name" value="Fibronectin type III"/>
    <property type="match status" value="2"/>
</dbReference>
<dbReference type="Gene3D" id="2.60.120.260">
    <property type="entry name" value="Galactose-binding domain-like"/>
    <property type="match status" value="1"/>
</dbReference>
<dbReference type="Pfam" id="PF21471">
    <property type="entry name" value="Reelin_subrepeat-B"/>
    <property type="match status" value="1"/>
</dbReference>
<evidence type="ECO:0008006" key="2">
    <source>
        <dbReference type="Google" id="ProtNLM"/>
    </source>
</evidence>
<dbReference type="Pfam" id="PF13585">
    <property type="entry name" value="CHU_C"/>
    <property type="match status" value="1"/>
</dbReference>
<reference evidence="1" key="1">
    <citation type="submission" date="2019-08" db="EMBL/GenBank/DDBJ databases">
        <authorList>
            <person name="Kucharzyk K."/>
            <person name="Murdoch R.W."/>
            <person name="Higgins S."/>
            <person name="Loffler F."/>
        </authorList>
    </citation>
    <scope>NUCLEOTIDE SEQUENCE</scope>
</reference>
<dbReference type="InterPro" id="IPR013783">
    <property type="entry name" value="Ig-like_fold"/>
</dbReference>
<dbReference type="InterPro" id="IPR049419">
    <property type="entry name" value="Reelin_subrepeat-B"/>
</dbReference>
<dbReference type="InterPro" id="IPR036116">
    <property type="entry name" value="FN3_sf"/>
</dbReference>
<protein>
    <recommendedName>
        <fullName evidence="2">Fibronectin type-III domain-containing protein</fullName>
    </recommendedName>
</protein>
<dbReference type="AlphaFoldDB" id="A0A644WU08"/>
<comment type="caution">
    <text evidence="1">The sequence shown here is derived from an EMBL/GenBank/DDBJ whole genome shotgun (WGS) entry which is preliminary data.</text>
</comment>
<evidence type="ECO:0000313" key="1">
    <source>
        <dbReference type="EMBL" id="MPM07416.1"/>
    </source>
</evidence>
<dbReference type="EMBL" id="VSSQ01001332">
    <property type="protein sequence ID" value="MPM07416.1"/>
    <property type="molecule type" value="Genomic_DNA"/>
</dbReference>
<organism evidence="1">
    <name type="scientific">bioreactor metagenome</name>
    <dbReference type="NCBI Taxonomy" id="1076179"/>
    <lineage>
        <taxon>unclassified sequences</taxon>
        <taxon>metagenomes</taxon>
        <taxon>ecological metagenomes</taxon>
    </lineage>
</organism>
<proteinExistence type="predicted"/>
<dbReference type="InterPro" id="IPR026341">
    <property type="entry name" value="T9SS_type_B"/>
</dbReference>
<sequence>MIFRAELEDSLSNCNCTYNFNNSILTPFYANVNVMFNNPCGNNWDGSTYLWFGSDTTAPRWLATPSLDISAGNFMVVFDMRFSDHTGNPGTDCEGPDEPDEGIYLQYSLGGLNGPWTTMAYWDPSLSPGEGGHVQNLIEWNNYSVVAPDASLSANTRFRWIQFEATGRYYDHWGLDNITIYKISDKTPAEAETNITVIAPAPENLTAVAAGNTALLHWNKEYCTDAAGYKIYRKAGPSGYIPSGCETGVPSWTGYSLIATTNDINDTTFTDNNQGLGLPHGNEYCYLITAWFLNGAESQASNEACIVLPDDVPVITHVSVTTTSASAGTIFVDWSKPDDFDTLTYTGPFRYDIYRSLDFTGGTYSFIASNFGLNDTTFNDAALNTSGEQYFYRIDLMYAAGTATYNFFSSSYQASSVYLNITPLDKKLLLNWNYNVPWNVDRTVVYRYNELTLTFDSIGISYSNQFLDTGLVNGHSYCYKVETIGSYSLPGFVAPLRNFSQETCAAPKDVEPPCAVNLTVSVNCDDVANYLIWTNPATTCGDGDVGGYEIYFSPMTDGEFVLIDTIADPNDTSYMHLGVSSVAGCYAVVAVDTSGNSSDFSNIVCVDIDECDLYQLPNVFTPNGDGYNDFFIPFPYDFVEKINIKIFDRWGLIVFKTEDPDILWDGKNQNTNIDCSEGVYYYICDVYEKRLSGIRKRTLTGSVHLYRNQ</sequence>
<dbReference type="Gene3D" id="2.60.40.10">
    <property type="entry name" value="Immunoglobulins"/>
    <property type="match status" value="4"/>
</dbReference>
<name>A0A644WU08_9ZZZZ</name>
<dbReference type="NCBIfam" id="TIGR04131">
    <property type="entry name" value="Bac_Flav_CTERM"/>
    <property type="match status" value="1"/>
</dbReference>